<dbReference type="Gene3D" id="3.10.620.30">
    <property type="match status" value="1"/>
</dbReference>
<dbReference type="InterPro" id="IPR052557">
    <property type="entry name" value="CAP/Cytokinesis_protein"/>
</dbReference>
<feature type="domain" description="Transglutaminase-like" evidence="1">
    <location>
        <begin position="175"/>
        <end position="231"/>
    </location>
</feature>
<dbReference type="GO" id="GO:0005737">
    <property type="term" value="C:cytoplasm"/>
    <property type="evidence" value="ECO:0007669"/>
    <property type="project" value="TreeGrafter"/>
</dbReference>
<sequence length="379" mass="40933">MANERHGSSRRTAHGLLLAAILLGTTTAGLPYLPTAHAATAVSAESTLAATILPKLQVRSPEFTVQTTGSASSSLDAVDAAFGIAMKQEDYTNYAIKSYRFSSKSDGQNATVTVKVTYWEDAAQSAYVAAQSKKILASIIKPGMNAHQKVKAIHDWVVLNVAYDRTLIKHSAYDALATGKTVCQGYATLTYRLLTDAGIKSRIAEGTVSTGAHAWNLVQLDGKWYHLDTTFDDPVPDVKGRTTYGYYLVTDKQLARDHKWTLTYPAAVTPYATTLSQLTKADVSRKTFYTNLYSTLGYAYLLPANTVRTTEEIAAKIKLAIKAGKTSVKVRYAQGASKKLDLQAILDAVPSLASIQTKSSSFPAGDPGDTLLELTFKKA</sequence>
<dbReference type="Proteomes" id="UP000553776">
    <property type="component" value="Unassembled WGS sequence"/>
</dbReference>
<evidence type="ECO:0000313" key="3">
    <source>
        <dbReference type="Proteomes" id="UP000553776"/>
    </source>
</evidence>
<dbReference type="RefSeq" id="WP_185138497.1">
    <property type="nucleotide sequence ID" value="NZ_JACJVR010000097.1"/>
</dbReference>
<accession>A0A841U959</accession>
<name>A0A841U959_9BACL</name>
<dbReference type="InterPro" id="IPR038765">
    <property type="entry name" value="Papain-like_cys_pep_sf"/>
</dbReference>
<comment type="caution">
    <text evidence="2">The sequence shown here is derived from an EMBL/GenBank/DDBJ whole genome shotgun (WGS) entry which is preliminary data.</text>
</comment>
<dbReference type="PANTHER" id="PTHR46333:SF2">
    <property type="entry name" value="CYTOKINESIS PROTEIN 3"/>
    <property type="match status" value="1"/>
</dbReference>
<dbReference type="SUPFAM" id="SSF54001">
    <property type="entry name" value="Cysteine proteinases"/>
    <property type="match status" value="1"/>
</dbReference>
<gene>
    <name evidence="2" type="ORF">H7B90_24350</name>
</gene>
<evidence type="ECO:0000259" key="1">
    <source>
        <dbReference type="SMART" id="SM00460"/>
    </source>
</evidence>
<protein>
    <submittedName>
        <fullName evidence="2">Transglutaminase</fullName>
    </submittedName>
</protein>
<dbReference type="SMART" id="SM00460">
    <property type="entry name" value="TGc"/>
    <property type="match status" value="1"/>
</dbReference>
<proteinExistence type="predicted"/>
<dbReference type="EMBL" id="JACJVR010000097">
    <property type="protein sequence ID" value="MBB6694531.1"/>
    <property type="molecule type" value="Genomic_DNA"/>
</dbReference>
<dbReference type="InterPro" id="IPR002931">
    <property type="entry name" value="Transglutaminase-like"/>
</dbReference>
<dbReference type="PANTHER" id="PTHR46333">
    <property type="entry name" value="CYTOKINESIS PROTEIN 3"/>
    <property type="match status" value="1"/>
</dbReference>
<organism evidence="2 3">
    <name type="scientific">Cohnella xylanilytica</name>
    <dbReference type="NCBI Taxonomy" id="557555"/>
    <lineage>
        <taxon>Bacteria</taxon>
        <taxon>Bacillati</taxon>
        <taxon>Bacillota</taxon>
        <taxon>Bacilli</taxon>
        <taxon>Bacillales</taxon>
        <taxon>Paenibacillaceae</taxon>
        <taxon>Cohnella</taxon>
    </lineage>
</organism>
<dbReference type="Pfam" id="PF01841">
    <property type="entry name" value="Transglut_core"/>
    <property type="match status" value="1"/>
</dbReference>
<keyword evidence="3" id="KW-1185">Reference proteome</keyword>
<reference evidence="2 3" key="1">
    <citation type="submission" date="2020-08" db="EMBL/GenBank/DDBJ databases">
        <title>Cohnella phylogeny.</title>
        <authorList>
            <person name="Dunlap C."/>
        </authorList>
    </citation>
    <scope>NUCLEOTIDE SEQUENCE [LARGE SCALE GENOMIC DNA]</scope>
    <source>
        <strain evidence="2 3">DSM 25239</strain>
    </source>
</reference>
<evidence type="ECO:0000313" key="2">
    <source>
        <dbReference type="EMBL" id="MBB6694531.1"/>
    </source>
</evidence>
<dbReference type="AlphaFoldDB" id="A0A841U959"/>